<proteinExistence type="inferred from homology"/>
<evidence type="ECO:0000256" key="4">
    <source>
        <dbReference type="ARBA" id="ARBA00014428"/>
    </source>
</evidence>
<dbReference type="InterPro" id="IPR036928">
    <property type="entry name" value="AS_sf"/>
</dbReference>
<dbReference type="STRING" id="44577.ATY38_04305"/>
<protein>
    <recommendedName>
        <fullName evidence="4 10">Glutamyl-tRNA(Gln) amidotransferase subunit A</fullName>
        <shortName evidence="10">Glu-ADT subunit A</shortName>
        <ecNumber evidence="3 10">6.3.5.7</ecNumber>
    </recommendedName>
</protein>
<comment type="function">
    <text evidence="10">Allows the formation of correctly charged Gln-tRNA(Gln) through the transamidation of misacylated Glu-tRNA(Gln) in organisms which lack glutaminyl-tRNA synthetase. The reaction takes place in the presence of glutamine and ATP through an activated gamma-phospho-Glu-tRNA(Gln).</text>
</comment>
<dbReference type="InterPro" id="IPR000120">
    <property type="entry name" value="Amidase"/>
</dbReference>
<sequence length="482" mass="52397">MFNASLKQLSNQLAEKKFSSTELTTQFLRRIKQFNPEYNAFITVDEEISLAQAKAADKMIATGQAGPLTGIPIAQKDIFCAKGWLTTCGSRMLSNFVSPYDAGVIERFNQAGAINIGKTNMDEFAMGSSNETSYYGMVKNPWDIAAVPGGSSGGAACAVAARLAPAATGTDTGGSIRQPAALCGISGIKPTYGLVSRYGMIAFASSLDQGGPMAKSAEDLALLLNVMTGFDPRDSTSLRRDAEDYTQDLQKPLAGLRIGLPKEYFAESMSQDVANAIEKALIEYRKLGAQTVEVSLPNAPLSIPVYYVLAPAEASSNLSRFDGVRYGYRAPSYSDLADMYRKTRAQGFGAEVKRRILIGTYVLSHGYYDAYYIKAQKLRRLIAQDFTEAYKQCDIIMGPTTPTVAFNLGEKSGDPIQMYLSDIYTSAANLAGMPAMSIPIGFGDKNRPIGLHIMGNYFKEAQMLNIAHQYQLVTDWHLKLPV</sequence>
<organism evidence="12 13">
    <name type="scientific">Nitrosomonas ureae</name>
    <dbReference type="NCBI Taxonomy" id="44577"/>
    <lineage>
        <taxon>Bacteria</taxon>
        <taxon>Pseudomonadati</taxon>
        <taxon>Pseudomonadota</taxon>
        <taxon>Betaproteobacteria</taxon>
        <taxon>Nitrosomonadales</taxon>
        <taxon>Nitrosomonadaceae</taxon>
        <taxon>Nitrosomonas</taxon>
    </lineage>
</organism>
<comment type="catalytic activity">
    <reaction evidence="9 10">
        <text>L-glutamyl-tRNA(Gln) + L-glutamine + ATP + H2O = L-glutaminyl-tRNA(Gln) + L-glutamate + ADP + phosphate + H(+)</text>
        <dbReference type="Rhea" id="RHEA:17521"/>
        <dbReference type="Rhea" id="RHEA-COMP:9681"/>
        <dbReference type="Rhea" id="RHEA-COMP:9684"/>
        <dbReference type="ChEBI" id="CHEBI:15377"/>
        <dbReference type="ChEBI" id="CHEBI:15378"/>
        <dbReference type="ChEBI" id="CHEBI:29985"/>
        <dbReference type="ChEBI" id="CHEBI:30616"/>
        <dbReference type="ChEBI" id="CHEBI:43474"/>
        <dbReference type="ChEBI" id="CHEBI:58359"/>
        <dbReference type="ChEBI" id="CHEBI:78520"/>
        <dbReference type="ChEBI" id="CHEBI:78521"/>
        <dbReference type="ChEBI" id="CHEBI:456216"/>
        <dbReference type="EC" id="6.3.5.7"/>
    </reaction>
</comment>
<dbReference type="RefSeq" id="WP_074719795.1">
    <property type="nucleotide sequence ID" value="NZ_FOFX01000005.1"/>
</dbReference>
<evidence type="ECO:0000256" key="8">
    <source>
        <dbReference type="ARBA" id="ARBA00022917"/>
    </source>
</evidence>
<comment type="similarity">
    <text evidence="1 10">Belongs to the amidase family. GatA subfamily.</text>
</comment>
<feature type="domain" description="Amidase" evidence="11">
    <location>
        <begin position="22"/>
        <end position="464"/>
    </location>
</feature>
<dbReference type="Gene3D" id="3.90.1300.10">
    <property type="entry name" value="Amidase signature (AS) domain"/>
    <property type="match status" value="1"/>
</dbReference>
<dbReference type="InterPro" id="IPR004412">
    <property type="entry name" value="GatA"/>
</dbReference>
<evidence type="ECO:0000256" key="5">
    <source>
        <dbReference type="ARBA" id="ARBA00022598"/>
    </source>
</evidence>
<dbReference type="InterPro" id="IPR020556">
    <property type="entry name" value="Amidase_CS"/>
</dbReference>
<dbReference type="GO" id="GO:0006412">
    <property type="term" value="P:translation"/>
    <property type="evidence" value="ECO:0007669"/>
    <property type="project" value="UniProtKB-UniRule"/>
</dbReference>
<dbReference type="OrthoDB" id="9811471at2"/>
<keyword evidence="5 10" id="KW-0436">Ligase</keyword>
<dbReference type="GO" id="GO:0016740">
    <property type="term" value="F:transferase activity"/>
    <property type="evidence" value="ECO:0007669"/>
    <property type="project" value="UniProtKB-KW"/>
</dbReference>
<dbReference type="InterPro" id="IPR023631">
    <property type="entry name" value="Amidase_dom"/>
</dbReference>
<dbReference type="PANTHER" id="PTHR11895:SF151">
    <property type="entry name" value="GLUTAMYL-TRNA(GLN) AMIDOTRANSFERASE SUBUNIT A"/>
    <property type="match status" value="1"/>
</dbReference>
<evidence type="ECO:0000313" key="13">
    <source>
        <dbReference type="Proteomes" id="UP000181998"/>
    </source>
</evidence>
<gene>
    <name evidence="10" type="primary">gatA</name>
    <name evidence="12" type="ORF">SAMN05421510_100577</name>
</gene>
<dbReference type="NCBIfam" id="TIGR00132">
    <property type="entry name" value="gatA"/>
    <property type="match status" value="1"/>
</dbReference>
<dbReference type="PANTHER" id="PTHR11895">
    <property type="entry name" value="TRANSAMIDASE"/>
    <property type="match status" value="1"/>
</dbReference>
<evidence type="ECO:0000313" key="12">
    <source>
        <dbReference type="EMBL" id="SEP81635.1"/>
    </source>
</evidence>
<dbReference type="AlphaFoldDB" id="A0A1H9AYN9"/>
<dbReference type="GO" id="GO:0030956">
    <property type="term" value="C:glutamyl-tRNA(Gln) amidotransferase complex"/>
    <property type="evidence" value="ECO:0007669"/>
    <property type="project" value="InterPro"/>
</dbReference>
<dbReference type="GO" id="GO:0050567">
    <property type="term" value="F:glutaminyl-tRNA synthase (glutamine-hydrolyzing) activity"/>
    <property type="evidence" value="ECO:0007669"/>
    <property type="project" value="UniProtKB-UniRule"/>
</dbReference>
<evidence type="ECO:0000256" key="1">
    <source>
        <dbReference type="ARBA" id="ARBA00008069"/>
    </source>
</evidence>
<keyword evidence="6 10" id="KW-0547">Nucleotide-binding</keyword>
<dbReference type="EMBL" id="FOFX01000005">
    <property type="protein sequence ID" value="SEP81635.1"/>
    <property type="molecule type" value="Genomic_DNA"/>
</dbReference>
<dbReference type="SUPFAM" id="SSF75304">
    <property type="entry name" value="Amidase signature (AS) enzymes"/>
    <property type="match status" value="1"/>
</dbReference>
<accession>A0A1H9AYN9</accession>
<dbReference type="HAMAP" id="MF_00120">
    <property type="entry name" value="GatA"/>
    <property type="match status" value="1"/>
</dbReference>
<dbReference type="Pfam" id="PF01425">
    <property type="entry name" value="Amidase"/>
    <property type="match status" value="1"/>
</dbReference>
<keyword evidence="8 10" id="KW-0648">Protein biosynthesis</keyword>
<feature type="active site" description="Charge relay system" evidence="10">
    <location>
        <position position="76"/>
    </location>
</feature>
<evidence type="ECO:0000256" key="9">
    <source>
        <dbReference type="ARBA" id="ARBA00047407"/>
    </source>
</evidence>
<dbReference type="EC" id="6.3.5.7" evidence="3 10"/>
<dbReference type="Proteomes" id="UP000181998">
    <property type="component" value="Unassembled WGS sequence"/>
</dbReference>
<reference evidence="12 13" key="1">
    <citation type="submission" date="2016-10" db="EMBL/GenBank/DDBJ databases">
        <authorList>
            <person name="de Groot N.N."/>
        </authorList>
    </citation>
    <scope>NUCLEOTIDE SEQUENCE [LARGE SCALE GENOMIC DNA]</scope>
    <source>
        <strain evidence="12 13">Nm9</strain>
    </source>
</reference>
<name>A0A1H9AYN9_9PROT</name>
<keyword evidence="12" id="KW-0808">Transferase</keyword>
<evidence type="ECO:0000259" key="11">
    <source>
        <dbReference type="Pfam" id="PF01425"/>
    </source>
</evidence>
<evidence type="ECO:0000256" key="3">
    <source>
        <dbReference type="ARBA" id="ARBA00012739"/>
    </source>
</evidence>
<feature type="active site" description="Acyl-ester intermediate" evidence="10">
    <location>
        <position position="175"/>
    </location>
</feature>
<evidence type="ECO:0000256" key="10">
    <source>
        <dbReference type="HAMAP-Rule" id="MF_00120"/>
    </source>
</evidence>
<feature type="active site" description="Charge relay system" evidence="10">
    <location>
        <position position="151"/>
    </location>
</feature>
<evidence type="ECO:0000256" key="6">
    <source>
        <dbReference type="ARBA" id="ARBA00022741"/>
    </source>
</evidence>
<comment type="subunit">
    <text evidence="2 10">Heterotrimer of A, B and C subunits.</text>
</comment>
<dbReference type="GO" id="GO:0005524">
    <property type="term" value="F:ATP binding"/>
    <property type="evidence" value="ECO:0007669"/>
    <property type="project" value="UniProtKB-KW"/>
</dbReference>
<dbReference type="PROSITE" id="PS00571">
    <property type="entry name" value="AMIDASES"/>
    <property type="match status" value="1"/>
</dbReference>
<evidence type="ECO:0000256" key="2">
    <source>
        <dbReference type="ARBA" id="ARBA00011123"/>
    </source>
</evidence>
<keyword evidence="7 10" id="KW-0067">ATP-binding</keyword>
<evidence type="ECO:0000256" key="7">
    <source>
        <dbReference type="ARBA" id="ARBA00022840"/>
    </source>
</evidence>